<feature type="region of interest" description="Disordered" evidence="1">
    <location>
        <begin position="115"/>
        <end position="159"/>
    </location>
</feature>
<gene>
    <name evidence="2" type="ORF">PVAP13_7NG416101</name>
</gene>
<evidence type="ECO:0000256" key="1">
    <source>
        <dbReference type="SAM" id="MobiDB-lite"/>
    </source>
</evidence>
<sequence>MHAGGGAGAGLHLLRPRRGQGGGARGPLRLPAHLPAVVHDGGAANLPAGARDPGQGDVVGGVPRVVVRGGQRAGVPALPAGARRGVRGAGVLAGGAAAHGGGVRLLPAGGVAHPVHGQLGGGRRRRTSWWATRRSRGSGAPSSSSRATSSPGRPCRGVGCSCTTCRSSSGRSRRCW</sequence>
<keyword evidence="3" id="KW-1185">Reference proteome</keyword>
<dbReference type="Proteomes" id="UP000823388">
    <property type="component" value="Chromosome 7N"/>
</dbReference>
<name>A0A8T0QBK5_PANVG</name>
<proteinExistence type="predicted"/>
<feature type="region of interest" description="Disordered" evidence="1">
    <location>
        <begin position="1"/>
        <end position="27"/>
    </location>
</feature>
<reference evidence="2" key="1">
    <citation type="submission" date="2020-05" db="EMBL/GenBank/DDBJ databases">
        <title>WGS assembly of Panicum virgatum.</title>
        <authorList>
            <person name="Lovell J.T."/>
            <person name="Jenkins J."/>
            <person name="Shu S."/>
            <person name="Juenger T.E."/>
            <person name="Schmutz J."/>
        </authorList>
    </citation>
    <scope>NUCLEOTIDE SEQUENCE</scope>
    <source>
        <strain evidence="2">AP13</strain>
    </source>
</reference>
<feature type="compositionally biased region" description="Low complexity" evidence="1">
    <location>
        <begin position="128"/>
        <end position="159"/>
    </location>
</feature>
<dbReference type="EMBL" id="CM029050">
    <property type="protein sequence ID" value="KAG2569992.1"/>
    <property type="molecule type" value="Genomic_DNA"/>
</dbReference>
<accession>A0A8T0QBK5</accession>
<evidence type="ECO:0000313" key="3">
    <source>
        <dbReference type="Proteomes" id="UP000823388"/>
    </source>
</evidence>
<protein>
    <submittedName>
        <fullName evidence="2">Uncharacterized protein</fullName>
    </submittedName>
</protein>
<organism evidence="2 3">
    <name type="scientific">Panicum virgatum</name>
    <name type="common">Blackwell switchgrass</name>
    <dbReference type="NCBI Taxonomy" id="38727"/>
    <lineage>
        <taxon>Eukaryota</taxon>
        <taxon>Viridiplantae</taxon>
        <taxon>Streptophyta</taxon>
        <taxon>Embryophyta</taxon>
        <taxon>Tracheophyta</taxon>
        <taxon>Spermatophyta</taxon>
        <taxon>Magnoliopsida</taxon>
        <taxon>Liliopsida</taxon>
        <taxon>Poales</taxon>
        <taxon>Poaceae</taxon>
        <taxon>PACMAD clade</taxon>
        <taxon>Panicoideae</taxon>
        <taxon>Panicodae</taxon>
        <taxon>Paniceae</taxon>
        <taxon>Panicinae</taxon>
        <taxon>Panicum</taxon>
        <taxon>Panicum sect. Hiantes</taxon>
    </lineage>
</organism>
<evidence type="ECO:0000313" key="2">
    <source>
        <dbReference type="EMBL" id="KAG2569992.1"/>
    </source>
</evidence>
<comment type="caution">
    <text evidence="2">The sequence shown here is derived from an EMBL/GenBank/DDBJ whole genome shotgun (WGS) entry which is preliminary data.</text>
</comment>
<dbReference type="AlphaFoldDB" id="A0A8T0QBK5"/>